<keyword evidence="2" id="KW-0472">Membrane</keyword>
<keyword evidence="2" id="KW-0812">Transmembrane</keyword>
<evidence type="ECO:0000256" key="2">
    <source>
        <dbReference type="SAM" id="Phobius"/>
    </source>
</evidence>
<evidence type="ECO:0000313" key="3">
    <source>
        <dbReference type="EMBL" id="ROW14138.1"/>
    </source>
</evidence>
<feature type="region of interest" description="Disordered" evidence="1">
    <location>
        <begin position="41"/>
        <end position="75"/>
    </location>
</feature>
<evidence type="ECO:0000313" key="4">
    <source>
        <dbReference type="Proteomes" id="UP000285146"/>
    </source>
</evidence>
<feature type="region of interest" description="Disordered" evidence="1">
    <location>
        <begin position="1"/>
        <end position="22"/>
    </location>
</feature>
<name>A0A423XDW2_9PEZI</name>
<comment type="caution">
    <text evidence="3">The sequence shown here is derived from an EMBL/GenBank/DDBJ whole genome shotgun (WGS) entry which is preliminary data.</text>
</comment>
<dbReference type="Proteomes" id="UP000285146">
    <property type="component" value="Unassembled WGS sequence"/>
</dbReference>
<dbReference type="STRING" id="1230097.A0A423XDW2"/>
<protein>
    <submittedName>
        <fullName evidence="3">Uncharacterized protein</fullName>
    </submittedName>
</protein>
<feature type="compositionally biased region" description="Low complexity" evidence="1">
    <location>
        <begin position="134"/>
        <end position="143"/>
    </location>
</feature>
<feature type="compositionally biased region" description="Low complexity" evidence="1">
    <location>
        <begin position="52"/>
        <end position="67"/>
    </location>
</feature>
<reference evidence="3 4" key="1">
    <citation type="submission" date="2015-09" db="EMBL/GenBank/DDBJ databases">
        <title>Host preference determinants of Valsa canker pathogens revealed by comparative genomics.</title>
        <authorList>
            <person name="Yin Z."/>
            <person name="Huang L."/>
        </authorList>
    </citation>
    <scope>NUCLEOTIDE SEQUENCE [LARGE SCALE GENOMIC DNA]</scope>
    <source>
        <strain evidence="3 4">SXYLt</strain>
    </source>
</reference>
<organism evidence="3 4">
    <name type="scientific">Cytospora leucostoma</name>
    <dbReference type="NCBI Taxonomy" id="1230097"/>
    <lineage>
        <taxon>Eukaryota</taxon>
        <taxon>Fungi</taxon>
        <taxon>Dikarya</taxon>
        <taxon>Ascomycota</taxon>
        <taxon>Pezizomycotina</taxon>
        <taxon>Sordariomycetes</taxon>
        <taxon>Sordariomycetidae</taxon>
        <taxon>Diaporthales</taxon>
        <taxon>Cytosporaceae</taxon>
        <taxon>Cytospora</taxon>
    </lineage>
</organism>
<feature type="region of interest" description="Disordered" evidence="1">
    <location>
        <begin position="94"/>
        <end position="186"/>
    </location>
</feature>
<proteinExistence type="predicted"/>
<gene>
    <name evidence="3" type="ORF">VPNG_04244</name>
</gene>
<keyword evidence="2" id="KW-1133">Transmembrane helix</keyword>
<sequence length="594" mass="66334">MSRSRPRRQAPPVESSWRIVEGEHDSFDASTVADDFLDDEVIPSSSGPSQLSNFSQFSQGSTQSQGNWNIGGSQDDSTIHDFISRADDERVIMRSPFQPSVPGAVRRIPRGYNGDPSLQSEFYMPRVQVDNSRRGSSTGSSRTIRPDEAQRVRQRLPPNDGSGSARRQRNESTDSSSTKHDHRPSVFDRLSTSLPHTLYDILAWTFGLVGMALRFAQKPLAIALAVYLTFGGLIIAQNMLTRSIYTSLSPICRIPGASYLTLPFCTQGPDGSPAAAPGSPDAVEFDGLMNVQERFEEVLEKSANGVSLPMEMRRSETSIRDLRTMVRYSELERKDELVLEFDGFIGTVKGATNDLLRFNTHVGAAVDAVISINRWTSRYLDGLVAAEQESQGMLSELATWVFSPFQPATFSELKLQEQYVEHTALVGDKIASLLLEAENVLRGLAQGEDHLHRIYDFVTRTERSVQSDKEATLYTVWTLVGANFRKIHNYNIQLNLLKQVETQRSDAVRQVSDLVLELEKIQAGLDDLRDRVAEPEIAMAKFGGRMPLSVHIETINRGVERLEEARSRIRALENDKLREVLARGKGEERLIDSS</sequence>
<accession>A0A423XDW2</accession>
<dbReference type="OrthoDB" id="4179406at2759"/>
<keyword evidence="4" id="KW-1185">Reference proteome</keyword>
<dbReference type="AlphaFoldDB" id="A0A423XDW2"/>
<evidence type="ECO:0000256" key="1">
    <source>
        <dbReference type="SAM" id="MobiDB-lite"/>
    </source>
</evidence>
<dbReference type="InParanoid" id="A0A423XDW2"/>
<feature type="compositionally biased region" description="Basic and acidic residues" evidence="1">
    <location>
        <begin position="168"/>
        <end position="186"/>
    </location>
</feature>
<feature type="transmembrane region" description="Helical" evidence="2">
    <location>
        <begin position="220"/>
        <end position="240"/>
    </location>
</feature>
<dbReference type="EMBL" id="LKEB01000015">
    <property type="protein sequence ID" value="ROW14138.1"/>
    <property type="molecule type" value="Genomic_DNA"/>
</dbReference>